<accession>A0AB38BIH1</accession>
<name>A0AB38BIH1_9LACT</name>
<organism evidence="2 4">
    <name type="scientific">Trichococcus flocculiformis</name>
    <dbReference type="NCBI Taxonomy" id="82803"/>
    <lineage>
        <taxon>Bacteria</taxon>
        <taxon>Bacillati</taxon>
        <taxon>Bacillota</taxon>
        <taxon>Bacilli</taxon>
        <taxon>Lactobacillales</taxon>
        <taxon>Carnobacteriaceae</taxon>
        <taxon>Trichococcus</taxon>
    </lineage>
</organism>
<sequence>MANLQIPISDTLQDELKSMIRNAAAQAIEEAVQRETTGREWMNQKEACEWLGISFGTISAWRKQGLRVAVVQGKTLLSKTEVNRFLEEHSF</sequence>
<comment type="caution">
    <text evidence="2">The sequence shown here is derived from an EMBL/GenBank/DDBJ whole genome shotgun (WGS) entry which is preliminary data.</text>
</comment>
<proteinExistence type="predicted"/>
<dbReference type="SUPFAM" id="SSF46955">
    <property type="entry name" value="Putative DNA-binding domain"/>
    <property type="match status" value="1"/>
</dbReference>
<dbReference type="EMBL" id="FOQC01000020">
    <property type="protein sequence ID" value="SFH85916.1"/>
    <property type="molecule type" value="Genomic_DNA"/>
</dbReference>
<dbReference type="AlphaFoldDB" id="A0AB38BIH1"/>
<evidence type="ECO:0000313" key="1">
    <source>
        <dbReference type="EMBL" id="CZQ96983.1"/>
    </source>
</evidence>
<dbReference type="InterPro" id="IPR009061">
    <property type="entry name" value="DNA-bd_dom_put_sf"/>
</dbReference>
<keyword evidence="3" id="KW-1185">Reference proteome</keyword>
<dbReference type="Proteomes" id="UP000195947">
    <property type="component" value="Unassembled WGS sequence"/>
</dbReference>
<evidence type="ECO:0000313" key="4">
    <source>
        <dbReference type="Proteomes" id="UP000199686"/>
    </source>
</evidence>
<dbReference type="Proteomes" id="UP000199686">
    <property type="component" value="Unassembled WGS sequence"/>
</dbReference>
<dbReference type="RefSeq" id="WP_086989478.1">
    <property type="nucleotide sequence ID" value="NZ_FJMZ01000027.1"/>
</dbReference>
<protein>
    <submittedName>
        <fullName evidence="2">Helix-turn-helix domain-containing protein</fullName>
    </submittedName>
</protein>
<gene>
    <name evidence="2" type="ORF">SAMN04488507_102018</name>
    <name evidence="1" type="ORF">TFLO_2135</name>
</gene>
<evidence type="ECO:0000313" key="2">
    <source>
        <dbReference type="EMBL" id="SFH85916.1"/>
    </source>
</evidence>
<reference evidence="2 4" key="2">
    <citation type="submission" date="2016-10" db="EMBL/GenBank/DDBJ databases">
        <authorList>
            <person name="Varghese N."/>
            <person name="Submissions S."/>
        </authorList>
    </citation>
    <scope>NUCLEOTIDE SEQUENCE [LARGE SCALE GENOMIC DNA]</scope>
    <source>
        <strain evidence="2 4">DSM 2094</strain>
    </source>
</reference>
<dbReference type="EMBL" id="FJMZ01000027">
    <property type="protein sequence ID" value="CZQ96983.1"/>
    <property type="molecule type" value="Genomic_DNA"/>
</dbReference>
<reference evidence="1 3" key="1">
    <citation type="submission" date="2016-02" db="EMBL/GenBank/DDBJ databases">
        <authorList>
            <person name="Strepis N."/>
        </authorList>
    </citation>
    <scope>NUCLEOTIDE SEQUENCE [LARGE SCALE GENOMIC DNA]</scope>
    <source>
        <strain evidence="1">Trichococcus flocculiformis</strain>
    </source>
</reference>
<evidence type="ECO:0000313" key="3">
    <source>
        <dbReference type="Proteomes" id="UP000195947"/>
    </source>
</evidence>